<dbReference type="HOGENOM" id="CLU_066192_46_5_9"/>
<proteinExistence type="predicted"/>
<dbReference type="InterPro" id="IPR008003">
    <property type="entry name" value="DUF739"/>
</dbReference>
<dbReference type="AlphaFoldDB" id="G0VPY5"/>
<dbReference type="Pfam" id="PF05339">
    <property type="entry name" value="DUF739"/>
    <property type="match status" value="1"/>
</dbReference>
<dbReference type="PROSITE" id="PS50943">
    <property type="entry name" value="HTH_CROC1"/>
    <property type="match status" value="1"/>
</dbReference>
<reference evidence="2 3" key="1">
    <citation type="journal article" date="2011" name="J. Bacteriol.">
        <title>Genome Sequence of the Ruminal Bacterium Megasphaera elsdenii.</title>
        <authorList>
            <person name="Marx H."/>
            <person name="Graf A.B."/>
            <person name="Tatto N."/>
            <person name="Thallinger G.G."/>
            <person name="Mattanovich D."/>
            <person name="Sauer M."/>
        </authorList>
    </citation>
    <scope>NUCLEOTIDE SEQUENCE [LARGE SCALE GENOMIC DNA]</scope>
    <source>
        <strain evidence="2 3">DSM 20460</strain>
    </source>
</reference>
<evidence type="ECO:0000259" key="1">
    <source>
        <dbReference type="PROSITE" id="PS50943"/>
    </source>
</evidence>
<accession>G0VPY5</accession>
<dbReference type="RefSeq" id="WP_014016244.1">
    <property type="nucleotide sequence ID" value="NZ_CP027570.1"/>
</dbReference>
<organism evidence="2 3">
    <name type="scientific">Megasphaera elsdenii DSM 20460</name>
    <dbReference type="NCBI Taxonomy" id="1064535"/>
    <lineage>
        <taxon>Bacteria</taxon>
        <taxon>Bacillati</taxon>
        <taxon>Bacillota</taxon>
        <taxon>Negativicutes</taxon>
        <taxon>Veillonellales</taxon>
        <taxon>Veillonellaceae</taxon>
        <taxon>Megasphaera</taxon>
    </lineage>
</organism>
<dbReference type="KEGG" id="med:MELS_1292"/>
<dbReference type="InterPro" id="IPR001387">
    <property type="entry name" value="Cro/C1-type_HTH"/>
</dbReference>
<dbReference type="Proteomes" id="UP000010111">
    <property type="component" value="Chromosome"/>
</dbReference>
<dbReference type="eggNOG" id="COG3655">
    <property type="taxonomic scope" value="Bacteria"/>
</dbReference>
<dbReference type="EMBL" id="HE576794">
    <property type="protein sequence ID" value="CCC73513.1"/>
    <property type="molecule type" value="Genomic_DNA"/>
</dbReference>
<evidence type="ECO:0000313" key="2">
    <source>
        <dbReference type="EMBL" id="CCC73513.1"/>
    </source>
</evidence>
<keyword evidence="3" id="KW-1185">Reference proteome</keyword>
<dbReference type="GeneID" id="97493010"/>
<dbReference type="InterPro" id="IPR010982">
    <property type="entry name" value="Lambda_DNA-bd_dom_sf"/>
</dbReference>
<protein>
    <recommendedName>
        <fullName evidence="1">HTH cro/C1-type domain-containing protein</fullName>
    </recommendedName>
</protein>
<dbReference type="GO" id="GO:0003677">
    <property type="term" value="F:DNA binding"/>
    <property type="evidence" value="ECO:0007669"/>
    <property type="project" value="InterPro"/>
</dbReference>
<gene>
    <name evidence="2" type="ORF">MELS_1292</name>
</gene>
<feature type="domain" description="HTH cro/C1-type" evidence="1">
    <location>
        <begin position="13"/>
        <end position="67"/>
    </location>
</feature>
<name>G0VPY5_MEGEL</name>
<sequence>MKQRNVTYNYSALQDLMNSHSLTISVLAQKISISPESLTKKLNSQSEFTQDEIRKIVSLLRIPPEKITLYFFTIL</sequence>
<evidence type="ECO:0000313" key="3">
    <source>
        <dbReference type="Proteomes" id="UP000010111"/>
    </source>
</evidence>
<dbReference type="CDD" id="cd00093">
    <property type="entry name" value="HTH_XRE"/>
    <property type="match status" value="1"/>
</dbReference>
<dbReference type="SUPFAM" id="SSF47413">
    <property type="entry name" value="lambda repressor-like DNA-binding domains"/>
    <property type="match status" value="1"/>
</dbReference>